<organism evidence="3 4">
    <name type="scientific">Cytospora schulzeri</name>
    <dbReference type="NCBI Taxonomy" id="448051"/>
    <lineage>
        <taxon>Eukaryota</taxon>
        <taxon>Fungi</taxon>
        <taxon>Dikarya</taxon>
        <taxon>Ascomycota</taxon>
        <taxon>Pezizomycotina</taxon>
        <taxon>Sordariomycetes</taxon>
        <taxon>Sordariomycetidae</taxon>
        <taxon>Diaporthales</taxon>
        <taxon>Cytosporaceae</taxon>
        <taxon>Cytospora</taxon>
    </lineage>
</organism>
<protein>
    <recommendedName>
        <fullName evidence="5">Transmembrane protein</fullName>
    </recommendedName>
</protein>
<evidence type="ECO:0000256" key="1">
    <source>
        <dbReference type="SAM" id="MobiDB-lite"/>
    </source>
</evidence>
<keyword evidence="2" id="KW-1133">Transmembrane helix</keyword>
<feature type="region of interest" description="Disordered" evidence="1">
    <location>
        <begin position="13"/>
        <end position="33"/>
    </location>
</feature>
<keyword evidence="4" id="KW-1185">Reference proteome</keyword>
<feature type="transmembrane region" description="Helical" evidence="2">
    <location>
        <begin position="81"/>
        <end position="103"/>
    </location>
</feature>
<evidence type="ECO:0000313" key="3">
    <source>
        <dbReference type="EMBL" id="ROV96298.1"/>
    </source>
</evidence>
<keyword evidence="2" id="KW-0812">Transmembrane</keyword>
<dbReference type="AlphaFoldDB" id="A0A423VZ09"/>
<comment type="caution">
    <text evidence="3">The sequence shown here is derived from an EMBL/GenBank/DDBJ whole genome shotgun (WGS) entry which is preliminary data.</text>
</comment>
<name>A0A423VZ09_9PEZI</name>
<reference evidence="3 4" key="1">
    <citation type="submission" date="2015-09" db="EMBL/GenBank/DDBJ databases">
        <title>Host preference determinants of Valsa canker pathogens revealed by comparative genomics.</title>
        <authorList>
            <person name="Yin Z."/>
            <person name="Huang L."/>
        </authorList>
    </citation>
    <scope>NUCLEOTIDE SEQUENCE [LARGE SCALE GENOMIC DNA]</scope>
    <source>
        <strain evidence="3 4">03-1</strain>
    </source>
</reference>
<evidence type="ECO:0008006" key="5">
    <source>
        <dbReference type="Google" id="ProtNLM"/>
    </source>
</evidence>
<dbReference type="EMBL" id="LKEA01000033">
    <property type="protein sequence ID" value="ROV96298.1"/>
    <property type="molecule type" value="Genomic_DNA"/>
</dbReference>
<evidence type="ECO:0000256" key="2">
    <source>
        <dbReference type="SAM" id="Phobius"/>
    </source>
</evidence>
<keyword evidence="2" id="KW-0472">Membrane</keyword>
<sequence length="113" mass="13002">MQEEILPPELRKRREDLDGFGDIAPQNADESDAQAVRRRLESRDMARPVVVDFSNTEDLQRALVAFRRLAQRRDKARHHEILMLAALVFLVLATLFKALWPFVSNQSGRGFEA</sequence>
<dbReference type="Proteomes" id="UP000283895">
    <property type="component" value="Unassembled WGS sequence"/>
</dbReference>
<accession>A0A423VZ09</accession>
<proteinExistence type="predicted"/>
<evidence type="ECO:0000313" key="4">
    <source>
        <dbReference type="Proteomes" id="UP000283895"/>
    </source>
</evidence>
<gene>
    <name evidence="3" type="ORF">VMCG_07718</name>
</gene>